<name>A0A2H4U5B0_METSM</name>
<proteinExistence type="predicted"/>
<dbReference type="GeneID" id="71694885"/>
<dbReference type="EMBL" id="CP017803">
    <property type="protein sequence ID" value="ATZ59318.1"/>
    <property type="molecule type" value="Genomic_DNA"/>
</dbReference>
<evidence type="ECO:0000313" key="2">
    <source>
        <dbReference type="Proteomes" id="UP000232133"/>
    </source>
</evidence>
<reference evidence="1 2" key="1">
    <citation type="submission" date="2016-10" db="EMBL/GenBank/DDBJ databases">
        <authorList>
            <person name="Varghese N."/>
        </authorList>
    </citation>
    <scope>NUCLEOTIDE SEQUENCE [LARGE SCALE GENOMIC DNA]</scope>
    <source>
        <strain evidence="1 2">KB11</strain>
    </source>
</reference>
<evidence type="ECO:0000313" key="1">
    <source>
        <dbReference type="EMBL" id="ATZ59318.1"/>
    </source>
</evidence>
<dbReference type="Proteomes" id="UP000232133">
    <property type="component" value="Chromosome"/>
</dbReference>
<sequence length="155" mass="18022">MITITKKEEVVLNQVEIFNPEYPDGVPIKFLKDELGFHEYDLVQILNTLSEKNLIEFNGSSVKLTISDKEINAVKSKKDVEKIELNIKEKESYNLIKELVDDKNLVSKYTLEGHLLYGDLKLSNFKMYHIILSLENKNLLKPIKKEDGDYYLLVE</sequence>
<protein>
    <submittedName>
        <fullName evidence="1">Uncharacterized protein</fullName>
    </submittedName>
</protein>
<accession>A0A2H4U5B0</accession>
<organism evidence="1 2">
    <name type="scientific">Methanobrevibacter smithii</name>
    <dbReference type="NCBI Taxonomy" id="2173"/>
    <lineage>
        <taxon>Archaea</taxon>
        <taxon>Methanobacteriati</taxon>
        <taxon>Methanobacteriota</taxon>
        <taxon>Methanomada group</taxon>
        <taxon>Methanobacteria</taxon>
        <taxon>Methanobacteriales</taxon>
        <taxon>Methanobacteriaceae</taxon>
        <taxon>Methanobrevibacter</taxon>
    </lineage>
</organism>
<gene>
    <name evidence="1" type="ORF">BK798_02255</name>
</gene>
<dbReference type="RefSeq" id="WP_004032106.1">
    <property type="nucleotide sequence ID" value="NZ_AP025586.1"/>
</dbReference>
<dbReference type="AlphaFoldDB" id="A0A2H4U5B0"/>